<evidence type="ECO:0000313" key="2">
    <source>
        <dbReference type="EMBL" id="QGU94326.1"/>
    </source>
</evidence>
<protein>
    <submittedName>
        <fullName evidence="2">QueT transporter family protein</fullName>
    </submittedName>
</protein>
<sequence length="168" mass="18365">MKDNRVNKLAKVAIVAAIYAVLTVAIAPISYGAIQFRLSEVMTLLAFIDPLYIPGLVLGCAISNLFSPLGIMDVIVGTAATFLSLYMINRSRNLFVATLWPTLFNGFIIGGELYFLLKLPFWLTSAQVAFGEFVVVTIIGYPLFKVILSNKSILNALKVSKSDLQQQG</sequence>
<feature type="transmembrane region" description="Helical" evidence="1">
    <location>
        <begin position="12"/>
        <end position="31"/>
    </location>
</feature>
<dbReference type="Proteomes" id="UP000422764">
    <property type="component" value="Chromosome"/>
</dbReference>
<accession>A0A6I6EU14</accession>
<keyword evidence="1" id="KW-1133">Transmembrane helix</keyword>
<dbReference type="PANTHER" id="PTHR40044:SF1">
    <property type="entry name" value="INTEGRAL MEMBRANE PROTEIN"/>
    <property type="match status" value="1"/>
</dbReference>
<feature type="transmembrane region" description="Helical" evidence="1">
    <location>
        <begin position="94"/>
        <end position="115"/>
    </location>
</feature>
<keyword evidence="3" id="KW-1185">Reference proteome</keyword>
<dbReference type="PIRSF" id="PIRSF031501">
    <property type="entry name" value="QueT"/>
    <property type="match status" value="1"/>
</dbReference>
<evidence type="ECO:0000256" key="1">
    <source>
        <dbReference type="SAM" id="Phobius"/>
    </source>
</evidence>
<evidence type="ECO:0000313" key="3">
    <source>
        <dbReference type="Proteomes" id="UP000422764"/>
    </source>
</evidence>
<dbReference type="EMBL" id="CP046522">
    <property type="protein sequence ID" value="QGU94326.1"/>
    <property type="molecule type" value="Genomic_DNA"/>
</dbReference>
<keyword evidence="1" id="KW-0472">Membrane</keyword>
<dbReference type="PANTHER" id="PTHR40044">
    <property type="entry name" value="INTEGRAL MEMBRANE PROTEIN-RELATED"/>
    <property type="match status" value="1"/>
</dbReference>
<dbReference type="Pfam" id="PF06177">
    <property type="entry name" value="QueT"/>
    <property type="match status" value="1"/>
</dbReference>
<dbReference type="InterPro" id="IPR010387">
    <property type="entry name" value="QueT"/>
</dbReference>
<gene>
    <name evidence="2" type="ORF">GOM49_03675</name>
</gene>
<name>A0A6I6EU14_9CLOT</name>
<organism evidence="2 3">
    <name type="scientific">Clostridium bovifaecis</name>
    <dbReference type="NCBI Taxonomy" id="2184719"/>
    <lineage>
        <taxon>Bacteria</taxon>
        <taxon>Bacillati</taxon>
        <taxon>Bacillota</taxon>
        <taxon>Clostridia</taxon>
        <taxon>Eubacteriales</taxon>
        <taxon>Clostridiaceae</taxon>
        <taxon>Clostridium</taxon>
    </lineage>
</organism>
<keyword evidence="1" id="KW-0812">Transmembrane</keyword>
<dbReference type="AlphaFoldDB" id="A0A6I6EU14"/>
<feature type="transmembrane region" description="Helical" evidence="1">
    <location>
        <begin position="51"/>
        <end position="82"/>
    </location>
</feature>
<reference evidence="2 3" key="1">
    <citation type="submission" date="2019-12" db="EMBL/GenBank/DDBJ databases">
        <title>Genome sequenceing of Clostridium bovifaecis.</title>
        <authorList>
            <person name="Yao Y."/>
        </authorList>
    </citation>
    <scope>NUCLEOTIDE SEQUENCE [LARGE SCALE GENOMIC DNA]</scope>
    <source>
        <strain evidence="2 3">BXX</strain>
    </source>
</reference>
<feature type="transmembrane region" description="Helical" evidence="1">
    <location>
        <begin position="121"/>
        <end position="144"/>
    </location>
</feature>
<proteinExistence type="predicted"/>